<dbReference type="EMBL" id="CP021331">
    <property type="protein sequence ID" value="AVX06025.1"/>
    <property type="molecule type" value="Genomic_DNA"/>
</dbReference>
<gene>
    <name evidence="1" type="ORF">MXMO3_03522</name>
</gene>
<evidence type="ECO:0000313" key="2">
    <source>
        <dbReference type="Proteomes" id="UP000258927"/>
    </source>
</evidence>
<keyword evidence="2" id="KW-1185">Reference proteome</keyword>
<name>A0A2R4MJ63_9HYPH</name>
<reference evidence="1 2" key="1">
    <citation type="submission" date="2017-05" db="EMBL/GenBank/DDBJ databases">
        <title>Genome Analysis of Maritalea myrionectae HL2708#5.</title>
        <authorList>
            <consortium name="Cotde Inc.-PKNU"/>
            <person name="Jang D."/>
            <person name="Oh H.-M."/>
        </authorList>
    </citation>
    <scope>NUCLEOTIDE SEQUENCE [LARGE SCALE GENOMIC DNA]</scope>
    <source>
        <strain evidence="1 2">HL2708#5</strain>
        <plasmid evidence="2">phl2708x3</plasmid>
    </source>
</reference>
<dbReference type="AlphaFoldDB" id="A0A2R4MJ63"/>
<protein>
    <submittedName>
        <fullName evidence="1">Uncharacterized protein</fullName>
    </submittedName>
</protein>
<geneLocation type="plasmid" evidence="2">
    <name>phl2708x3</name>
</geneLocation>
<dbReference type="KEGG" id="mmyr:MXMO3_03522"/>
<organism evidence="1 2">
    <name type="scientific">Maritalea myrionectae</name>
    <dbReference type="NCBI Taxonomy" id="454601"/>
    <lineage>
        <taxon>Bacteria</taxon>
        <taxon>Pseudomonadati</taxon>
        <taxon>Pseudomonadota</taxon>
        <taxon>Alphaproteobacteria</taxon>
        <taxon>Hyphomicrobiales</taxon>
        <taxon>Devosiaceae</taxon>
        <taxon>Maritalea</taxon>
    </lineage>
</organism>
<dbReference type="Proteomes" id="UP000258927">
    <property type="component" value="Plasmid pHL2708X3"/>
</dbReference>
<sequence>MPPQLPKSMSRDQLELLFLVGQCSNTDEIYIRSAMTIERQKKVFGQLVTRFQFANIHEIRSFQKAHQVEVYNRLKKWGVSCSIHALVLMEKIFIRS</sequence>
<evidence type="ECO:0000313" key="1">
    <source>
        <dbReference type="EMBL" id="AVX06025.1"/>
    </source>
</evidence>
<proteinExistence type="predicted"/>
<accession>A0A2R4MJ63</accession>
<keyword evidence="1" id="KW-0614">Plasmid</keyword>